<evidence type="ECO:0000256" key="11">
    <source>
        <dbReference type="ARBA" id="ARBA00022714"/>
    </source>
</evidence>
<evidence type="ECO:0000256" key="12">
    <source>
        <dbReference type="ARBA" id="ARBA00022723"/>
    </source>
</evidence>
<evidence type="ECO:0000256" key="14">
    <source>
        <dbReference type="ARBA" id="ARBA00022833"/>
    </source>
</evidence>
<keyword evidence="19 24" id="KW-0411">Iron-sulfur</keyword>
<dbReference type="InterPro" id="IPR000594">
    <property type="entry name" value="ThiF_NAD_FAD-bd"/>
</dbReference>
<comment type="similarity">
    <text evidence="4 24">Belongs to the succinate dehydrogenase/fumarate reductase iron-sulfur protein family.</text>
</comment>
<comment type="subcellular location">
    <subcellularLocation>
        <location evidence="2">Cytoplasm</location>
        <location evidence="2">Cytosol</location>
    </subcellularLocation>
    <subcellularLocation>
        <location evidence="1 24">Mitochondrion inner membrane</location>
        <topology evidence="1 24">Peripheral membrane protein</topology>
        <orientation evidence="1 24">Matrix side</orientation>
    </subcellularLocation>
</comment>
<dbReference type="InterPro" id="IPR006058">
    <property type="entry name" value="2Fe2S_fd_BS"/>
</dbReference>
<feature type="domain" description="Rhodanese" evidence="25">
    <location>
        <begin position="312"/>
        <end position="407"/>
    </location>
</feature>
<keyword evidence="18 24" id="KW-0408">Iron</keyword>
<keyword evidence="17" id="KW-0560">Oxidoreductase</keyword>
<dbReference type="NCBIfam" id="NF004281">
    <property type="entry name" value="PRK05690.1"/>
    <property type="match status" value="1"/>
</dbReference>
<dbReference type="PROSITE" id="PS51085">
    <property type="entry name" value="2FE2S_FER_2"/>
    <property type="match status" value="1"/>
</dbReference>
<evidence type="ECO:0000256" key="20">
    <source>
        <dbReference type="ARBA" id="ARBA00023268"/>
    </source>
</evidence>
<comment type="pathway">
    <text evidence="23">tRNA modification; 5-methoxycarbonylmethyl-2-thiouridine-tRNA biosynthesis.</text>
</comment>
<feature type="binding site" evidence="23">
    <location>
        <position position="96"/>
    </location>
    <ligand>
        <name>ATP</name>
        <dbReference type="ChEBI" id="CHEBI:30616"/>
    </ligand>
</feature>
<evidence type="ECO:0000256" key="4">
    <source>
        <dbReference type="ARBA" id="ARBA00009433"/>
    </source>
</evidence>
<dbReference type="PROSITE" id="PS00198">
    <property type="entry name" value="4FE4S_FER_1"/>
    <property type="match status" value="1"/>
</dbReference>
<dbReference type="InterPro" id="IPR025192">
    <property type="entry name" value="Succ_DH/fum_Rdtase_N"/>
</dbReference>
<dbReference type="SUPFAM" id="SSF69572">
    <property type="entry name" value="Activating enzymes of the ubiquitin-like proteins"/>
    <property type="match status" value="1"/>
</dbReference>
<feature type="binding site" evidence="23">
    <location>
        <position position="259"/>
    </location>
    <ligand>
        <name>Zn(2+)</name>
        <dbReference type="ChEBI" id="CHEBI:29105"/>
    </ligand>
</feature>
<dbReference type="CDD" id="cd00757">
    <property type="entry name" value="ThiF_MoeB_HesA_family"/>
    <property type="match status" value="1"/>
</dbReference>
<dbReference type="AlphaFoldDB" id="A0A0L0D385"/>
<dbReference type="GO" id="GO:0051539">
    <property type="term" value="F:4 iron, 4 sulfur cluster binding"/>
    <property type="evidence" value="ECO:0007669"/>
    <property type="project" value="UniProtKB-KW"/>
</dbReference>
<dbReference type="STRING" id="461836.A0A0L0D385"/>
<evidence type="ECO:0000259" key="27">
    <source>
        <dbReference type="PROSITE" id="PS51379"/>
    </source>
</evidence>
<dbReference type="GO" id="GO:0051538">
    <property type="term" value="F:3 iron, 4 sulfur cluster binding"/>
    <property type="evidence" value="ECO:0007669"/>
    <property type="project" value="UniProtKB-KW"/>
</dbReference>
<dbReference type="Proteomes" id="UP000054408">
    <property type="component" value="Unassembled WGS sequence"/>
</dbReference>
<dbReference type="FunFam" id="3.40.50.720:FF:000033">
    <property type="entry name" value="Adenylyltransferase and sulfurtransferase MOCS3"/>
    <property type="match status" value="1"/>
</dbReference>
<feature type="binding site" evidence="23">
    <location>
        <position position="184"/>
    </location>
    <ligand>
        <name>Zn(2+)</name>
        <dbReference type="ChEBI" id="CHEBI:29105"/>
    </ligand>
</feature>
<dbReference type="GO" id="GO:0008177">
    <property type="term" value="F:succinate dehydrogenase (quinone) activity"/>
    <property type="evidence" value="ECO:0007669"/>
    <property type="project" value="UniProtKB-EC"/>
</dbReference>
<dbReference type="EC" id="2.7.7.-" evidence="23"/>
<comment type="cofactor">
    <cofactor evidence="23">
        <name>Zn(2+)</name>
        <dbReference type="ChEBI" id="CHEBI:29105"/>
    </cofactor>
    <text evidence="23">Binds 1 zinc ion per subunit.</text>
</comment>
<keyword evidence="7 23" id="KW-0963">Cytoplasm</keyword>
<evidence type="ECO:0000256" key="22">
    <source>
        <dbReference type="ARBA" id="ARBA00049220"/>
    </source>
</evidence>
<dbReference type="InterPro" id="IPR004489">
    <property type="entry name" value="Succ_DH/fum_Rdtase_Fe-S"/>
</dbReference>
<keyword evidence="12 23" id="KW-0479">Metal-binding</keyword>
<keyword evidence="24" id="KW-0496">Mitochondrion</keyword>
<dbReference type="GO" id="GO:0051537">
    <property type="term" value="F:2 iron, 2 sulfur cluster binding"/>
    <property type="evidence" value="ECO:0007669"/>
    <property type="project" value="UniProtKB-KW"/>
</dbReference>
<dbReference type="Pfam" id="PF13085">
    <property type="entry name" value="Fer2_3"/>
    <property type="match status" value="1"/>
</dbReference>
<comment type="cofactor">
    <cofactor evidence="24">
        <name>[3Fe-4S] cluster</name>
        <dbReference type="ChEBI" id="CHEBI:21137"/>
    </cofactor>
    <text evidence="24">Binds 1 [3Fe-4S] cluster.</text>
</comment>
<dbReference type="InterPro" id="IPR036010">
    <property type="entry name" value="2Fe-2S_ferredoxin-like_sf"/>
</dbReference>
<evidence type="ECO:0000256" key="15">
    <source>
        <dbReference type="ARBA" id="ARBA00022840"/>
    </source>
</evidence>
<dbReference type="GO" id="GO:0005743">
    <property type="term" value="C:mitochondrial inner membrane"/>
    <property type="evidence" value="ECO:0007669"/>
    <property type="project" value="UniProtKB-SubCell"/>
</dbReference>
<comment type="catalytic activity">
    <reaction evidence="22">
        <text>a quinone + succinate = fumarate + a quinol</text>
        <dbReference type="Rhea" id="RHEA:40523"/>
        <dbReference type="ChEBI" id="CHEBI:24646"/>
        <dbReference type="ChEBI" id="CHEBI:29806"/>
        <dbReference type="ChEBI" id="CHEBI:30031"/>
        <dbReference type="ChEBI" id="CHEBI:132124"/>
        <dbReference type="EC" id="1.3.5.1"/>
    </reaction>
</comment>
<dbReference type="InterPro" id="IPR036873">
    <property type="entry name" value="Rhodanese-like_dom_sf"/>
</dbReference>
<keyword evidence="24" id="KW-0472">Membrane</keyword>
<evidence type="ECO:0000256" key="17">
    <source>
        <dbReference type="ARBA" id="ARBA00023002"/>
    </source>
</evidence>
<dbReference type="GO" id="GO:0016783">
    <property type="term" value="F:sulfurtransferase activity"/>
    <property type="evidence" value="ECO:0007669"/>
    <property type="project" value="UniProtKB-UniRule"/>
</dbReference>
<feature type="binding site" evidence="23">
    <location>
        <begin position="140"/>
        <end position="141"/>
    </location>
    <ligand>
        <name>ATP</name>
        <dbReference type="ChEBI" id="CHEBI:30616"/>
    </ligand>
</feature>
<dbReference type="Gene3D" id="1.10.1060.10">
    <property type="entry name" value="Alpha-helical ferredoxin"/>
    <property type="match status" value="1"/>
</dbReference>
<dbReference type="InterPro" id="IPR028885">
    <property type="entry name" value="MOCS3/Uba4"/>
</dbReference>
<evidence type="ECO:0000256" key="16">
    <source>
        <dbReference type="ARBA" id="ARBA00022982"/>
    </source>
</evidence>
<accession>A0A0L0D385</accession>
<comment type="function">
    <text evidence="24">Iron-sulfur protein (IP) subunit of succinate dehydrogenase (SDH) that is involved in complex II of the mitochondrial electron transport chain and is responsible for transferring electrons from succinate to ubiquinone (coenzyme Q).</text>
</comment>
<dbReference type="Pfam" id="PF00581">
    <property type="entry name" value="Rhodanese"/>
    <property type="match status" value="1"/>
</dbReference>
<organism evidence="28 29">
    <name type="scientific">Thecamonas trahens ATCC 50062</name>
    <dbReference type="NCBI Taxonomy" id="461836"/>
    <lineage>
        <taxon>Eukaryota</taxon>
        <taxon>Apusozoa</taxon>
        <taxon>Apusomonadida</taxon>
        <taxon>Apusomonadidae</taxon>
        <taxon>Thecamonas</taxon>
    </lineage>
</organism>
<keyword evidence="24" id="KW-0999">Mitochondrion inner membrane</keyword>
<evidence type="ECO:0000256" key="9">
    <source>
        <dbReference type="ARBA" id="ARBA00022679"/>
    </source>
</evidence>
<dbReference type="Pfam" id="PF00899">
    <property type="entry name" value="ThiF"/>
    <property type="match status" value="1"/>
</dbReference>
<dbReference type="PROSITE" id="PS50206">
    <property type="entry name" value="RHODANESE_3"/>
    <property type="match status" value="1"/>
</dbReference>
<dbReference type="PROSITE" id="PS00197">
    <property type="entry name" value="2FE2S_FER_1"/>
    <property type="match status" value="1"/>
</dbReference>
<keyword evidence="11 24" id="KW-0001">2Fe-2S</keyword>
<keyword evidence="16" id="KW-0249">Electron transport</keyword>
<feature type="binding site" evidence="23">
    <location>
        <position position="256"/>
    </location>
    <ligand>
        <name>Zn(2+)</name>
        <dbReference type="ChEBI" id="CHEBI:29105"/>
    </ligand>
</feature>
<feature type="active site" description="Glycyl thioester intermediate; for adenylyltransferase activity" evidence="23">
    <location>
        <position position="198"/>
    </location>
</feature>
<keyword evidence="6 24" id="KW-0004">4Fe-4S</keyword>
<dbReference type="OrthoDB" id="1696654at2759"/>
<dbReference type="NCBIfam" id="NF004616">
    <property type="entry name" value="PRK05950.1"/>
    <property type="match status" value="1"/>
</dbReference>
<evidence type="ECO:0000256" key="21">
    <source>
        <dbReference type="ARBA" id="ARBA00023291"/>
    </source>
</evidence>
<reference evidence="28 29" key="1">
    <citation type="submission" date="2010-05" db="EMBL/GenBank/DDBJ databases">
        <title>The Genome Sequence of Thecamonas trahens ATCC 50062.</title>
        <authorList>
            <consortium name="The Broad Institute Genome Sequencing Platform"/>
            <person name="Russ C."/>
            <person name="Cuomo C."/>
            <person name="Shea T."/>
            <person name="Young S.K."/>
            <person name="Zeng Q."/>
            <person name="Koehrsen M."/>
            <person name="Haas B."/>
            <person name="Borodovsky M."/>
            <person name="Guigo R."/>
            <person name="Alvarado L."/>
            <person name="Berlin A."/>
            <person name="Bochicchio J."/>
            <person name="Borenstein D."/>
            <person name="Chapman S."/>
            <person name="Chen Z."/>
            <person name="Freedman E."/>
            <person name="Gellesch M."/>
            <person name="Goldberg J."/>
            <person name="Griggs A."/>
            <person name="Gujja S."/>
            <person name="Heilman E."/>
            <person name="Heiman D."/>
            <person name="Hepburn T."/>
            <person name="Howarth C."/>
            <person name="Jen D."/>
            <person name="Larson L."/>
            <person name="Mehta T."/>
            <person name="Park D."/>
            <person name="Pearson M."/>
            <person name="Roberts A."/>
            <person name="Saif S."/>
            <person name="Shenoy N."/>
            <person name="Sisk P."/>
            <person name="Stolte C."/>
            <person name="Sykes S."/>
            <person name="Thomson T."/>
            <person name="Walk T."/>
            <person name="White J."/>
            <person name="Yandava C."/>
            <person name="Burger G."/>
            <person name="Gray M.W."/>
            <person name="Holland P.W.H."/>
            <person name="King N."/>
            <person name="Lang F.B.F."/>
            <person name="Roger A.J."/>
            <person name="Ruiz-Trillo I."/>
            <person name="Lander E."/>
            <person name="Nusbaum C."/>
        </authorList>
    </citation>
    <scope>NUCLEOTIDE SEQUENCE [LARGE SCALE GENOMIC DNA]</scope>
    <source>
        <strain evidence="28 29">ATCC 50062</strain>
    </source>
</reference>
<comment type="similarity">
    <text evidence="23">In the N-terminal section; belongs to the HesA/MoeB/ThiF family. UBA4 subfamily.</text>
</comment>
<evidence type="ECO:0000313" key="29">
    <source>
        <dbReference type="Proteomes" id="UP000054408"/>
    </source>
</evidence>
<feature type="active site" description="Cysteine persulfide intermediate; for sulfurtransferase activity" evidence="23">
    <location>
        <position position="370"/>
    </location>
</feature>
<evidence type="ECO:0000259" key="26">
    <source>
        <dbReference type="PROSITE" id="PS51085"/>
    </source>
</evidence>
<dbReference type="InterPro" id="IPR035985">
    <property type="entry name" value="Ubiquitin-activating_enz"/>
</dbReference>
<evidence type="ECO:0000256" key="5">
    <source>
        <dbReference type="ARBA" id="ARBA00022448"/>
    </source>
</evidence>
<sequence length="682" mass="72831">MDTPSYSFEYKLGLPAEGIERYSRHLLVPEVGVNGQVALAAAKVVVVGVGGLGCPAALYLAGAGIGTLGLVDYDVVEVSNLHRQVLHTTSRIGMNKAASAKAYLDDYNPLIEVVAHELALTAANALDVLADYDIILDASDNVATRYLLNDAAILLGKVLVSGSALKLEGQATVYGCDGGPCYRCLYPKPPPPSAVTNCSDGGVLGVVPGIIGSIQALEAVKIAAGIGPSLSQKLLFFDASRMLFRVAKLRPRSQDCAVCGESPSVTSLVDYVQFCGAAATDKDTPASDAARGPRIDQARNVAVADYAAVVAAGTPHVCLDVRIALQHDICALEHALHIPLRDLATSDGMAKLRTAARADSPSPLPVYTLCRRGIASRRALVLLDDADFAAPVYNIDGGLKAWKRDVATQGFTSAAKAFAGPPFSEASADKAVVPDGPKLRQFDVYRFNPDTDEDGATVTYTVDLNDCGPMVLDVILKIKDTQDSSLAFRRSCREGICGSCAMNIDGKNTLACLCPADNGKSKMTILPLPHLYVVKDLVGDLSGIYEQYDSIEPWIQGDIPDSAYHIGPNGEKRELLQSQADRAKLDGLYECILCFCCSTSCPSYWWNPDKYLGPSILLQAYRWIADSRDHATEKRLDFLNDPFKLYRCHQIMNCADACPKGLNPGAAIAKAKQLVAQRAATA</sequence>
<feature type="binding site" evidence="23">
    <location>
        <begin position="79"/>
        <end position="83"/>
    </location>
    <ligand>
        <name>ATP</name>
        <dbReference type="ChEBI" id="CHEBI:30616"/>
    </ligand>
</feature>
<dbReference type="GO" id="GO:0046872">
    <property type="term" value="F:metal ion binding"/>
    <property type="evidence" value="ECO:0007669"/>
    <property type="project" value="UniProtKB-KW"/>
</dbReference>
<dbReference type="GO" id="GO:0006099">
    <property type="term" value="P:tricarboxylic acid cycle"/>
    <property type="evidence" value="ECO:0007669"/>
    <property type="project" value="UniProtKB-UniPathway"/>
</dbReference>
<comment type="cofactor">
    <cofactor evidence="24">
        <name>[2Fe-2S] cluster</name>
        <dbReference type="ChEBI" id="CHEBI:190135"/>
    </cofactor>
    <text evidence="24">Binds 1 [2Fe-2S] cluster.</text>
</comment>
<keyword evidence="10 23" id="KW-0819">tRNA processing</keyword>
<name>A0A0L0D385_THETB</name>
<evidence type="ECO:0000256" key="1">
    <source>
        <dbReference type="ARBA" id="ARBA00004443"/>
    </source>
</evidence>
<evidence type="ECO:0000256" key="6">
    <source>
        <dbReference type="ARBA" id="ARBA00022485"/>
    </source>
</evidence>
<keyword evidence="15 23" id="KW-0067">ATP-binding</keyword>
<dbReference type="GO" id="GO:0005524">
    <property type="term" value="F:ATP binding"/>
    <property type="evidence" value="ECO:0007669"/>
    <property type="project" value="UniProtKB-KW"/>
</dbReference>
<comment type="function">
    <text evidence="23">Plays a central role in 2-thiolation of mcm(5)S(2)U at tRNA wobble positions of cytosolic tRNA(Lys), tRNA(Glu) and tRNA(Gln). Acts by mediating the C-terminal thiocarboxylation of the sulfur carrier URM1. Its N-terminus first activates URM1 as acyl-adenylate (-COAMP), then the persulfide sulfur on the catalytic cysteine is transferred to URM1 to form thiocarboxylation (-COSH) of its C-terminus. The reaction probably involves hydrogen sulfide that is generated from the persulfide intermediate and that acts as nucleophile towards URM1. Subsequently, a transient disulfide bond is formed. Does not use thiosulfate as sulfur donor; NFS1 probably acting as a sulfur donor for thiocarboxylation reactions.</text>
</comment>
<dbReference type="GO" id="GO:0008641">
    <property type="term" value="F:ubiquitin-like modifier activating enzyme activity"/>
    <property type="evidence" value="ECO:0007669"/>
    <property type="project" value="InterPro"/>
</dbReference>
<dbReference type="eggNOG" id="KOG3049">
    <property type="taxonomic scope" value="Eukaryota"/>
</dbReference>
<dbReference type="GeneID" id="25562847"/>
<dbReference type="Pfam" id="PF13534">
    <property type="entry name" value="Fer4_17"/>
    <property type="match status" value="1"/>
</dbReference>
<dbReference type="InterPro" id="IPR001763">
    <property type="entry name" value="Rhodanese-like_dom"/>
</dbReference>
<dbReference type="SUPFAM" id="SSF54292">
    <property type="entry name" value="2Fe-2S ferredoxin-like"/>
    <property type="match status" value="1"/>
</dbReference>
<comment type="cofactor">
    <cofactor evidence="24">
        <name>[4Fe-4S] cluster</name>
        <dbReference type="ChEBI" id="CHEBI:49883"/>
    </cofactor>
    <text evidence="24">Binds 1 [4Fe-4S] cluster.</text>
</comment>
<evidence type="ECO:0000256" key="2">
    <source>
        <dbReference type="ARBA" id="ARBA00004514"/>
    </source>
</evidence>
<feature type="binding site" evidence="23">
    <location>
        <position position="51"/>
    </location>
    <ligand>
        <name>ATP</name>
        <dbReference type="ChEBI" id="CHEBI:30616"/>
    </ligand>
</feature>
<dbReference type="EC" id="2.8.1.-" evidence="23"/>
<dbReference type="GO" id="GO:0009055">
    <property type="term" value="F:electron transfer activity"/>
    <property type="evidence" value="ECO:0007669"/>
    <property type="project" value="InterPro"/>
</dbReference>
<keyword evidence="5" id="KW-0813">Transport</keyword>
<keyword evidence="8" id="KW-0816">Tricarboxylic acid cycle</keyword>
<evidence type="ECO:0000256" key="23">
    <source>
        <dbReference type="HAMAP-Rule" id="MF_03049"/>
    </source>
</evidence>
<feature type="domain" description="4Fe-4S ferredoxin-type" evidence="27">
    <location>
        <begin position="581"/>
        <end position="611"/>
    </location>
</feature>
<dbReference type="UniPathway" id="UPA00223">
    <property type="reaction ID" value="UER01006"/>
</dbReference>
<dbReference type="SUPFAM" id="SSF52821">
    <property type="entry name" value="Rhodanese/Cell cycle control phosphatase"/>
    <property type="match status" value="1"/>
</dbReference>
<dbReference type="RefSeq" id="XP_013760077.1">
    <property type="nucleotide sequence ID" value="XM_013904623.1"/>
</dbReference>
<evidence type="ECO:0000259" key="25">
    <source>
        <dbReference type="PROSITE" id="PS50206"/>
    </source>
</evidence>
<evidence type="ECO:0000313" key="28">
    <source>
        <dbReference type="EMBL" id="KNC46802.1"/>
    </source>
</evidence>
<comment type="pathway">
    <text evidence="3 24">Carbohydrate metabolism; tricarboxylic acid cycle; fumarate from succinate (eukaryal route): step 1/1.</text>
</comment>
<dbReference type="NCBIfam" id="TIGR00384">
    <property type="entry name" value="dhsB"/>
    <property type="match status" value="1"/>
</dbReference>
<feature type="binding site" evidence="23">
    <location>
        <position position="181"/>
    </location>
    <ligand>
        <name>Zn(2+)</name>
        <dbReference type="ChEBI" id="CHEBI:29105"/>
    </ligand>
</feature>
<gene>
    <name evidence="28" type="ORF">AMSG_03233</name>
</gene>
<keyword evidence="20 23" id="KW-0511">Multifunctional enzyme</keyword>
<dbReference type="PANTHER" id="PTHR11921">
    <property type="entry name" value="SUCCINATE DEHYDROGENASE IRON-SULFUR PROTEIN"/>
    <property type="match status" value="1"/>
</dbReference>
<evidence type="ECO:0000256" key="19">
    <source>
        <dbReference type="ARBA" id="ARBA00023014"/>
    </source>
</evidence>
<dbReference type="PROSITE" id="PS51379">
    <property type="entry name" value="4FE4S_FER_2"/>
    <property type="match status" value="1"/>
</dbReference>
<dbReference type="GO" id="GO:0002143">
    <property type="term" value="P:tRNA wobble position uridine thiolation"/>
    <property type="evidence" value="ECO:0007669"/>
    <property type="project" value="InterPro"/>
</dbReference>
<dbReference type="GO" id="GO:0070566">
    <property type="term" value="F:adenylyltransferase activity"/>
    <property type="evidence" value="ECO:0007669"/>
    <property type="project" value="InterPro"/>
</dbReference>
<dbReference type="eggNOG" id="KOG2017">
    <property type="taxonomic scope" value="Eukaryota"/>
</dbReference>
<dbReference type="InterPro" id="IPR017900">
    <property type="entry name" value="4Fe4S_Fe_S_CS"/>
</dbReference>
<dbReference type="InterPro" id="IPR012675">
    <property type="entry name" value="Beta-grasp_dom_sf"/>
</dbReference>
<evidence type="ECO:0000256" key="8">
    <source>
        <dbReference type="ARBA" id="ARBA00022532"/>
    </source>
</evidence>
<evidence type="ECO:0000256" key="10">
    <source>
        <dbReference type="ARBA" id="ARBA00022694"/>
    </source>
</evidence>
<dbReference type="GO" id="GO:0022904">
    <property type="term" value="P:respiratory electron transport chain"/>
    <property type="evidence" value="ECO:0007669"/>
    <property type="project" value="TreeGrafter"/>
</dbReference>
<dbReference type="SMART" id="SM00450">
    <property type="entry name" value="RHOD"/>
    <property type="match status" value="1"/>
</dbReference>
<evidence type="ECO:0000256" key="13">
    <source>
        <dbReference type="ARBA" id="ARBA00022741"/>
    </source>
</evidence>
<proteinExistence type="inferred from homology"/>
<dbReference type="EMBL" id="GL349444">
    <property type="protein sequence ID" value="KNC46802.1"/>
    <property type="molecule type" value="Genomic_DNA"/>
</dbReference>
<evidence type="ECO:0000256" key="3">
    <source>
        <dbReference type="ARBA" id="ARBA00004788"/>
    </source>
</evidence>
<dbReference type="InterPro" id="IPR050573">
    <property type="entry name" value="SDH/FRD_Iron-Sulfur"/>
</dbReference>
<dbReference type="InterPro" id="IPR017896">
    <property type="entry name" value="4Fe4S_Fe-S-bd"/>
</dbReference>
<dbReference type="InterPro" id="IPR009051">
    <property type="entry name" value="Helical_ferredxn"/>
</dbReference>
<dbReference type="UniPathway" id="UPA00988"/>
<keyword evidence="14 23" id="KW-0862">Zinc</keyword>
<evidence type="ECO:0000256" key="18">
    <source>
        <dbReference type="ARBA" id="ARBA00023004"/>
    </source>
</evidence>
<evidence type="ECO:0000256" key="24">
    <source>
        <dbReference type="RuleBase" id="RU361237"/>
    </source>
</evidence>
<dbReference type="InterPro" id="IPR001041">
    <property type="entry name" value="2Fe-2S_ferredoxin-type"/>
</dbReference>
<dbReference type="PANTHER" id="PTHR11921:SF29">
    <property type="entry name" value="SUCCINATE DEHYDROGENASE [UBIQUINONE] IRON-SULFUR SUBUNIT, MITOCHONDRIAL"/>
    <property type="match status" value="1"/>
</dbReference>
<feature type="domain" description="2Fe-2S ferredoxin-type" evidence="26">
    <location>
        <begin position="445"/>
        <end position="531"/>
    </location>
</feature>
<dbReference type="Gene3D" id="3.10.20.30">
    <property type="match status" value="1"/>
</dbReference>
<dbReference type="FunFam" id="1.10.1060.10:FF:000001">
    <property type="entry name" value="Succinate dehydrogenase iron-sulfur subunit SdhB"/>
    <property type="match status" value="1"/>
</dbReference>
<feature type="binding site" evidence="23">
    <location>
        <position position="72"/>
    </location>
    <ligand>
        <name>ATP</name>
        <dbReference type="ChEBI" id="CHEBI:30616"/>
    </ligand>
</feature>
<evidence type="ECO:0000256" key="7">
    <source>
        <dbReference type="ARBA" id="ARBA00022490"/>
    </source>
</evidence>
<keyword evidence="29" id="KW-1185">Reference proteome</keyword>
<dbReference type="CDD" id="cd00207">
    <property type="entry name" value="fer2"/>
    <property type="match status" value="1"/>
</dbReference>
<dbReference type="Gene3D" id="3.40.50.720">
    <property type="entry name" value="NAD(P)-binding Rossmann-like Domain"/>
    <property type="match status" value="1"/>
</dbReference>
<protein>
    <recommendedName>
        <fullName evidence="23">Adenylyltransferase and sulfurtransferase MOCS3 homolog</fullName>
    </recommendedName>
    <alternativeName>
        <fullName evidence="23">UBA4 homolog</fullName>
    </alternativeName>
    <alternativeName>
        <fullName evidence="23">Ubiquitin-like protein activator 4 homolog</fullName>
    </alternativeName>
    <domain>
        <recommendedName>
            <fullName evidence="23">Adenylyltransferase</fullName>
            <ecNumber evidence="23">2.7.7.-</ecNumber>
        </recommendedName>
    </domain>
    <domain>
        <recommendedName>
            <fullName evidence="23">Sulfurtransferase</fullName>
            <ecNumber evidence="23">2.8.1.-</ecNumber>
        </recommendedName>
    </domain>
</protein>
<keyword evidence="21 24" id="KW-0003">3Fe-4S</keyword>
<keyword evidence="9 23" id="KW-0808">Transferase</keyword>
<dbReference type="GO" id="GO:0005829">
    <property type="term" value="C:cytosol"/>
    <property type="evidence" value="ECO:0007669"/>
    <property type="project" value="UniProtKB-SubCell"/>
</dbReference>
<dbReference type="SUPFAM" id="SSF46548">
    <property type="entry name" value="alpha-helical ferredoxin"/>
    <property type="match status" value="1"/>
</dbReference>
<dbReference type="Gene3D" id="3.40.250.10">
    <property type="entry name" value="Rhodanese-like domain"/>
    <property type="match status" value="1"/>
</dbReference>
<dbReference type="HAMAP" id="MF_03049">
    <property type="entry name" value="MOCS3_Uba4"/>
    <property type="match status" value="1"/>
</dbReference>
<keyword evidence="13 23" id="KW-0547">Nucleotide-binding</keyword>